<evidence type="ECO:0000313" key="2">
    <source>
        <dbReference type="EnsemblFungi" id="MAPG_04276T0"/>
    </source>
</evidence>
<gene>
    <name evidence="1" type="ORF">MAPG_04276</name>
</gene>
<name>A0A0C4DWA2_MAGP6</name>
<dbReference type="eggNOG" id="ENOG502S4S4">
    <property type="taxonomic scope" value="Eukaryota"/>
</dbReference>
<reference evidence="2" key="4">
    <citation type="journal article" date="2015" name="G3 (Bethesda)">
        <title>Genome sequences of three phytopathogenic species of the Magnaporthaceae family of fungi.</title>
        <authorList>
            <person name="Okagaki L.H."/>
            <person name="Nunes C.C."/>
            <person name="Sailsbery J."/>
            <person name="Clay B."/>
            <person name="Brown D."/>
            <person name="John T."/>
            <person name="Oh Y."/>
            <person name="Young N."/>
            <person name="Fitzgerald M."/>
            <person name="Haas B.J."/>
            <person name="Zeng Q."/>
            <person name="Young S."/>
            <person name="Adiconis X."/>
            <person name="Fan L."/>
            <person name="Levin J.Z."/>
            <person name="Mitchell T.K."/>
            <person name="Okubara P.A."/>
            <person name="Farman M.L."/>
            <person name="Kohn L.M."/>
            <person name="Birren B."/>
            <person name="Ma L.-J."/>
            <person name="Dean R.A."/>
        </authorList>
    </citation>
    <scope>NUCLEOTIDE SEQUENCE</scope>
    <source>
        <strain evidence="2">ATCC 64411 / 73-15</strain>
    </source>
</reference>
<dbReference type="AlphaFoldDB" id="A0A0C4DWA2"/>
<evidence type="ECO:0000313" key="3">
    <source>
        <dbReference type="Proteomes" id="UP000011715"/>
    </source>
</evidence>
<dbReference type="PANTHER" id="PTHR21024">
    <property type="entry name" value="GROWTH HORMONE-INDUCIBLE SOLUBLE PROTEIN-RELATED"/>
    <property type="match status" value="1"/>
</dbReference>
<reference evidence="1" key="3">
    <citation type="submission" date="2011-03" db="EMBL/GenBank/DDBJ databases">
        <title>Annotation of Magnaporthe poae ATCC 64411.</title>
        <authorList>
            <person name="Ma L.-J."/>
            <person name="Dead R."/>
            <person name="Young S.K."/>
            <person name="Zeng Q."/>
            <person name="Gargeya S."/>
            <person name="Fitzgerald M."/>
            <person name="Haas B."/>
            <person name="Abouelleil A."/>
            <person name="Alvarado L."/>
            <person name="Arachchi H.M."/>
            <person name="Berlin A."/>
            <person name="Brown A."/>
            <person name="Chapman S.B."/>
            <person name="Chen Z."/>
            <person name="Dunbar C."/>
            <person name="Freedman E."/>
            <person name="Gearin G."/>
            <person name="Gellesch M."/>
            <person name="Goldberg J."/>
            <person name="Griggs A."/>
            <person name="Gujja S."/>
            <person name="Heiman D."/>
            <person name="Howarth C."/>
            <person name="Larson L."/>
            <person name="Lui A."/>
            <person name="MacDonald P.J.P."/>
            <person name="Mehta T."/>
            <person name="Montmayeur A."/>
            <person name="Murphy C."/>
            <person name="Neiman D."/>
            <person name="Pearson M."/>
            <person name="Priest M."/>
            <person name="Roberts A."/>
            <person name="Saif S."/>
            <person name="Shea T."/>
            <person name="Shenoy N."/>
            <person name="Sisk P."/>
            <person name="Stolte C."/>
            <person name="Sykes S."/>
            <person name="Yandava C."/>
            <person name="Wortman J."/>
            <person name="Nusbaum C."/>
            <person name="Birren B."/>
        </authorList>
    </citation>
    <scope>NUCLEOTIDE SEQUENCE</scope>
    <source>
        <strain evidence="1">ATCC 64411</strain>
    </source>
</reference>
<accession>A0A0C4DWA2</accession>
<dbReference type="GO" id="GO:0022904">
    <property type="term" value="P:respiratory electron transport chain"/>
    <property type="evidence" value="ECO:0007669"/>
    <property type="project" value="TreeGrafter"/>
</dbReference>
<evidence type="ECO:0000313" key="1">
    <source>
        <dbReference type="EMBL" id="KLU85248.1"/>
    </source>
</evidence>
<organism evidence="2 3">
    <name type="scientific">Magnaporthiopsis poae (strain ATCC 64411 / 73-15)</name>
    <name type="common">Kentucky bluegrass fungus</name>
    <name type="synonym">Magnaporthe poae</name>
    <dbReference type="NCBI Taxonomy" id="644358"/>
    <lineage>
        <taxon>Eukaryota</taxon>
        <taxon>Fungi</taxon>
        <taxon>Dikarya</taxon>
        <taxon>Ascomycota</taxon>
        <taxon>Pezizomycotina</taxon>
        <taxon>Sordariomycetes</taxon>
        <taxon>Sordariomycetidae</taxon>
        <taxon>Magnaporthales</taxon>
        <taxon>Magnaporthaceae</taxon>
        <taxon>Magnaporthiopsis</taxon>
    </lineage>
</organism>
<dbReference type="VEuPathDB" id="FungiDB:MAPG_04276"/>
<dbReference type="EMBL" id="GL876968">
    <property type="protein sequence ID" value="KLU85248.1"/>
    <property type="molecule type" value="Genomic_DNA"/>
</dbReference>
<protein>
    <submittedName>
        <fullName evidence="1">LYR family protein</fullName>
    </submittedName>
</protein>
<reference evidence="3" key="1">
    <citation type="submission" date="2010-05" db="EMBL/GenBank/DDBJ databases">
        <title>The genome sequence of Magnaporthe poae strain ATCC 64411.</title>
        <authorList>
            <person name="Ma L.-J."/>
            <person name="Dead R."/>
            <person name="Young S."/>
            <person name="Zeng Q."/>
            <person name="Koehrsen M."/>
            <person name="Alvarado L."/>
            <person name="Berlin A."/>
            <person name="Chapman S.B."/>
            <person name="Chen Z."/>
            <person name="Freedman E."/>
            <person name="Gellesch M."/>
            <person name="Goldberg J."/>
            <person name="Griggs A."/>
            <person name="Gujja S."/>
            <person name="Heilman E.R."/>
            <person name="Heiman D."/>
            <person name="Hepburn T."/>
            <person name="Howarth C."/>
            <person name="Jen D."/>
            <person name="Larson L."/>
            <person name="Mehta T."/>
            <person name="Neiman D."/>
            <person name="Pearson M."/>
            <person name="Roberts A."/>
            <person name="Saif S."/>
            <person name="Shea T."/>
            <person name="Shenoy N."/>
            <person name="Sisk P."/>
            <person name="Stolte C."/>
            <person name="Sykes S."/>
            <person name="Walk T."/>
            <person name="White J."/>
            <person name="Yandava C."/>
            <person name="Haas B."/>
            <person name="Nusbaum C."/>
            <person name="Birren B."/>
        </authorList>
    </citation>
    <scope>NUCLEOTIDE SEQUENCE [LARGE SCALE GENOMIC DNA]</scope>
    <source>
        <strain evidence="3">ATCC 64411 / 73-15</strain>
    </source>
</reference>
<dbReference type="Proteomes" id="UP000011715">
    <property type="component" value="Unassembled WGS sequence"/>
</dbReference>
<dbReference type="Pfam" id="PF13233">
    <property type="entry name" value="Complex1_LYR_2"/>
    <property type="match status" value="1"/>
</dbReference>
<dbReference type="GO" id="GO:0090324">
    <property type="term" value="P:negative regulation of oxidative phosphorylation"/>
    <property type="evidence" value="ECO:0007669"/>
    <property type="project" value="InterPro"/>
</dbReference>
<dbReference type="GO" id="GO:0005739">
    <property type="term" value="C:mitochondrion"/>
    <property type="evidence" value="ECO:0007669"/>
    <property type="project" value="TreeGrafter"/>
</dbReference>
<dbReference type="OMA" id="FMANANL"/>
<dbReference type="EnsemblFungi" id="MAPG_04276T0">
    <property type="protein sequence ID" value="MAPG_04276T0"/>
    <property type="gene ID" value="MAPG_04276"/>
</dbReference>
<dbReference type="STRING" id="644358.A0A0C4DWA2"/>
<proteinExistence type="predicted"/>
<reference evidence="2" key="5">
    <citation type="submission" date="2015-06" db="UniProtKB">
        <authorList>
            <consortium name="EnsemblFungi"/>
        </authorList>
    </citation>
    <scope>IDENTIFICATION</scope>
    <source>
        <strain evidence="2">ATCC 64411</strain>
    </source>
</reference>
<dbReference type="EMBL" id="ADBL01001013">
    <property type="status" value="NOT_ANNOTATED_CDS"/>
    <property type="molecule type" value="Genomic_DNA"/>
</dbReference>
<keyword evidence="3" id="KW-1185">Reference proteome</keyword>
<reference evidence="1" key="2">
    <citation type="submission" date="2010-05" db="EMBL/GenBank/DDBJ databases">
        <title>The Genome Sequence of Magnaporthe poae strain ATCC 64411.</title>
        <authorList>
            <consortium name="The Broad Institute Genome Sequencing Platform"/>
            <consortium name="Broad Institute Genome Sequencing Center for Infectious Disease"/>
            <person name="Ma L.-J."/>
            <person name="Dead R."/>
            <person name="Young S."/>
            <person name="Zeng Q."/>
            <person name="Koehrsen M."/>
            <person name="Alvarado L."/>
            <person name="Berlin A."/>
            <person name="Chapman S.B."/>
            <person name="Chen Z."/>
            <person name="Freedman E."/>
            <person name="Gellesch M."/>
            <person name="Goldberg J."/>
            <person name="Griggs A."/>
            <person name="Gujja S."/>
            <person name="Heilman E.R."/>
            <person name="Heiman D."/>
            <person name="Hepburn T."/>
            <person name="Howarth C."/>
            <person name="Jen D."/>
            <person name="Larson L."/>
            <person name="Mehta T."/>
            <person name="Neiman D."/>
            <person name="Pearson M."/>
            <person name="Roberts A."/>
            <person name="Saif S."/>
            <person name="Shea T."/>
            <person name="Shenoy N."/>
            <person name="Sisk P."/>
            <person name="Stolte C."/>
            <person name="Sykes S."/>
            <person name="Walk T."/>
            <person name="White J."/>
            <person name="Yandava C."/>
            <person name="Haas B."/>
            <person name="Nusbaum C."/>
            <person name="Birren B."/>
        </authorList>
    </citation>
    <scope>NUCLEOTIDE SEQUENCE</scope>
    <source>
        <strain evidence="1">ATCC 64411</strain>
    </source>
</reference>
<sequence length="107" mass="11939">MLPSPNPVLRREVIAIYKGESLPCDFHPLPVSFQPTSPTGSALPKSTSYPNLPSISIELLNLGKDYPLGFAYFRPRLHKAFMSNAHLRDEGEIRKGISRAQFVQKGM</sequence>
<dbReference type="InterPro" id="IPR052000">
    <property type="entry name" value="ETFRF1"/>
</dbReference>
<dbReference type="PANTHER" id="PTHR21024:SF0">
    <property type="entry name" value="ELECTRON TRANSFER FLAVOPROTEIN REGULATORY FACTOR 1"/>
    <property type="match status" value="1"/>
</dbReference>
<dbReference type="OrthoDB" id="10258445at2759"/>